<evidence type="ECO:0000256" key="4">
    <source>
        <dbReference type="ARBA" id="ARBA00022989"/>
    </source>
</evidence>
<dbReference type="FunCoup" id="H2TDK8">
    <property type="interactions" value="193"/>
</dbReference>
<gene>
    <name evidence="7" type="primary">LOC105417796</name>
</gene>
<keyword evidence="4 6" id="KW-1133">Transmembrane helix</keyword>
<comment type="similarity">
    <text evidence="2">Belongs to the MS4A family.</text>
</comment>
<dbReference type="InterPro" id="IPR007237">
    <property type="entry name" value="CD20-like"/>
</dbReference>
<organism evidence="7 8">
    <name type="scientific">Takifugu rubripes</name>
    <name type="common">Japanese pufferfish</name>
    <name type="synonym">Fugu rubripes</name>
    <dbReference type="NCBI Taxonomy" id="31033"/>
    <lineage>
        <taxon>Eukaryota</taxon>
        <taxon>Metazoa</taxon>
        <taxon>Chordata</taxon>
        <taxon>Craniata</taxon>
        <taxon>Vertebrata</taxon>
        <taxon>Euteleostomi</taxon>
        <taxon>Actinopterygii</taxon>
        <taxon>Neopterygii</taxon>
        <taxon>Teleostei</taxon>
        <taxon>Neoteleostei</taxon>
        <taxon>Acanthomorphata</taxon>
        <taxon>Eupercaria</taxon>
        <taxon>Tetraodontiformes</taxon>
        <taxon>Tetradontoidea</taxon>
        <taxon>Tetraodontidae</taxon>
        <taxon>Takifugu</taxon>
    </lineage>
</organism>
<proteinExistence type="inferred from homology"/>
<feature type="transmembrane region" description="Helical" evidence="6">
    <location>
        <begin position="115"/>
        <end position="135"/>
    </location>
</feature>
<accession>H2TDK8</accession>
<evidence type="ECO:0000256" key="1">
    <source>
        <dbReference type="ARBA" id="ARBA00004141"/>
    </source>
</evidence>
<evidence type="ECO:0000256" key="2">
    <source>
        <dbReference type="ARBA" id="ARBA00009565"/>
    </source>
</evidence>
<dbReference type="AlphaFoldDB" id="H2TDK8"/>
<dbReference type="eggNOG" id="ENOG502S3XD">
    <property type="taxonomic scope" value="Eukaryota"/>
</dbReference>
<evidence type="ECO:0000313" key="7">
    <source>
        <dbReference type="Ensembl" id="ENSTRUP00000022750.3"/>
    </source>
</evidence>
<feature type="transmembrane region" description="Helical" evidence="6">
    <location>
        <begin position="81"/>
        <end position="103"/>
    </location>
</feature>
<reference evidence="7" key="2">
    <citation type="submission" date="2025-08" db="UniProtKB">
        <authorList>
            <consortium name="Ensembl"/>
        </authorList>
    </citation>
    <scope>IDENTIFICATION</scope>
</reference>
<dbReference type="PANTHER" id="PTHR23320:SF128">
    <property type="entry name" value="MEMBRANE-SPANNING 4-DOMAINS SUBFAMILY A MEMBER 4A"/>
    <property type="match status" value="1"/>
</dbReference>
<keyword evidence="3 6" id="KW-0812">Transmembrane</keyword>
<dbReference type="Proteomes" id="UP000005226">
    <property type="component" value="Chromosome 19"/>
</dbReference>
<reference evidence="7" key="3">
    <citation type="submission" date="2025-09" db="UniProtKB">
        <authorList>
            <consortium name="Ensembl"/>
        </authorList>
    </citation>
    <scope>IDENTIFICATION</scope>
</reference>
<dbReference type="HOGENOM" id="CLU_1334561_0_0_1"/>
<protein>
    <submittedName>
        <fullName evidence="7">Membrane-spanning 4-domains subfamily A member 4A-like</fullName>
    </submittedName>
</protein>
<evidence type="ECO:0000256" key="6">
    <source>
        <dbReference type="SAM" id="Phobius"/>
    </source>
</evidence>
<dbReference type="GO" id="GO:0016020">
    <property type="term" value="C:membrane"/>
    <property type="evidence" value="ECO:0007669"/>
    <property type="project" value="UniProtKB-SubCell"/>
</dbReference>
<name>H2TDK8_TAKRU</name>
<dbReference type="Ensembl" id="ENSTRUT00000022845.3">
    <property type="protein sequence ID" value="ENSTRUP00000022750.3"/>
    <property type="gene ID" value="ENSTRUG00000009051.3"/>
</dbReference>
<feature type="transmembrane region" description="Helical" evidence="6">
    <location>
        <begin position="52"/>
        <end position="74"/>
    </location>
</feature>
<evidence type="ECO:0000256" key="3">
    <source>
        <dbReference type="ARBA" id="ARBA00022692"/>
    </source>
</evidence>
<dbReference type="PANTHER" id="PTHR23320">
    <property type="entry name" value="MEMBRANE-SPANNING 4-DOMAINS SUBFAMILY A MS4A -RELATED"/>
    <property type="match status" value="1"/>
</dbReference>
<dbReference type="GeneTree" id="ENSGT00940000163727"/>
<keyword evidence="5 6" id="KW-0472">Membrane</keyword>
<evidence type="ECO:0000313" key="8">
    <source>
        <dbReference type="Proteomes" id="UP000005226"/>
    </source>
</evidence>
<reference evidence="7 8" key="1">
    <citation type="journal article" date="2011" name="Genome Biol. Evol.">
        <title>Integration of the genetic map and genome assembly of fugu facilitates insights into distinct features of genome evolution in teleosts and mammals.</title>
        <authorList>
            <person name="Kai W."/>
            <person name="Kikuchi K."/>
            <person name="Tohari S."/>
            <person name="Chew A.K."/>
            <person name="Tay A."/>
            <person name="Fujiwara A."/>
            <person name="Hosoya S."/>
            <person name="Suetake H."/>
            <person name="Naruse K."/>
            <person name="Brenner S."/>
            <person name="Suzuki Y."/>
            <person name="Venkatesh B."/>
        </authorList>
    </citation>
    <scope>NUCLEOTIDE SEQUENCE [LARGE SCALE GENOMIC DNA]</scope>
</reference>
<keyword evidence="8" id="KW-1185">Reference proteome</keyword>
<dbReference type="Pfam" id="PF04103">
    <property type="entry name" value="CD20"/>
    <property type="match status" value="1"/>
</dbReference>
<comment type="subcellular location">
    <subcellularLocation>
        <location evidence="1">Membrane</location>
        <topology evidence="1">Multi-pass membrane protein</topology>
    </subcellularLocation>
</comment>
<sequence length="248" mass="25774">MSAPVINEGTMMVVTRVQPVTMPAIAVGNHAFIKGYPLALGVSHLDQMESSVLSGATQIMIGVVILLSGIVMVVSPATIAVYSGIFVWGALLYIVAGSLTVAAGKYDSRCLVNGALAVSIVTTVISLTAAILHGLDTAGILSHCSNYSMCYQYMTLSQGFSGILAVFNLLMLAVSITVAGFACNATCSCCNPPMFPSPLPSPPSPSPSPLLSSPLLSSPLLSSPLLSSPLSLLICSSSYYHRQTNYHT</sequence>
<dbReference type="InterPro" id="IPR030417">
    <property type="entry name" value="MS4A"/>
</dbReference>
<evidence type="ECO:0000256" key="5">
    <source>
        <dbReference type="ARBA" id="ARBA00023136"/>
    </source>
</evidence>
<feature type="transmembrane region" description="Helical" evidence="6">
    <location>
        <begin position="156"/>
        <end position="182"/>
    </location>
</feature>
<dbReference type="InParanoid" id="H2TDK8"/>